<sequence length="179" mass="19695">MTRAANGIPVRQLDLGTLLPYLDLHLVGATNGVRLFGAARVSWAGTPYEEDFARLRREIGQERAFLKRLIKALGHRPSLLKMAMARALSVVAELDPLNPMRRRANAGAQLELEALQSLLKGKEALWSTLLALSADASASTGDAVLNRPVLEQLLDASKRQQETVARVMTQTAADRFLRR</sequence>
<organism evidence="1 2">
    <name type="scientific">Arthrobacter burdickii</name>
    <dbReference type="NCBI Taxonomy" id="3035920"/>
    <lineage>
        <taxon>Bacteria</taxon>
        <taxon>Bacillati</taxon>
        <taxon>Actinomycetota</taxon>
        <taxon>Actinomycetes</taxon>
        <taxon>Micrococcales</taxon>
        <taxon>Micrococcaceae</taxon>
        <taxon>Arthrobacter</taxon>
    </lineage>
</organism>
<reference evidence="1" key="1">
    <citation type="submission" date="2023-06" db="EMBL/GenBank/DDBJ databases">
        <title>MT1 and MT2 Draft Genomes of Novel Species.</title>
        <authorList>
            <person name="Venkateswaran K."/>
        </authorList>
    </citation>
    <scope>NUCLEOTIDE SEQUENCE</scope>
    <source>
        <strain evidence="1">IIF3SC-B10</strain>
    </source>
</reference>
<evidence type="ECO:0000313" key="2">
    <source>
        <dbReference type="Proteomes" id="UP001174209"/>
    </source>
</evidence>
<accession>A0ABT8K1M1</accession>
<gene>
    <name evidence="1" type="ORF">P5G52_10200</name>
</gene>
<keyword evidence="2" id="KW-1185">Reference proteome</keyword>
<comment type="caution">
    <text evidence="1">The sequence shown here is derived from an EMBL/GenBank/DDBJ whole genome shotgun (WGS) entry which is preliminary data.</text>
</comment>
<protein>
    <submittedName>
        <fullName evidence="1">Uncharacterized protein</fullName>
    </submittedName>
</protein>
<name>A0ABT8K1M1_9MICC</name>
<dbReference type="Proteomes" id="UP001174209">
    <property type="component" value="Unassembled WGS sequence"/>
</dbReference>
<proteinExistence type="predicted"/>
<evidence type="ECO:0000313" key="1">
    <source>
        <dbReference type="EMBL" id="MDN4611239.1"/>
    </source>
</evidence>
<dbReference type="EMBL" id="JAROCG010000001">
    <property type="protein sequence ID" value="MDN4611239.1"/>
    <property type="molecule type" value="Genomic_DNA"/>
</dbReference>
<dbReference type="RefSeq" id="WP_301227050.1">
    <property type="nucleotide sequence ID" value="NZ_JAROCG010000001.1"/>
</dbReference>